<comment type="cofactor">
    <cofactor evidence="1">
        <name>FMN</name>
        <dbReference type="ChEBI" id="CHEBI:58210"/>
    </cofactor>
</comment>
<reference evidence="7" key="1">
    <citation type="journal article" date="2019" name="Int. J. Syst. Evol. Microbiol.">
        <title>The Global Catalogue of Microorganisms (GCM) 10K type strain sequencing project: providing services to taxonomists for standard genome sequencing and annotation.</title>
        <authorList>
            <consortium name="The Broad Institute Genomics Platform"/>
            <consortium name="The Broad Institute Genome Sequencing Center for Infectious Disease"/>
            <person name="Wu L."/>
            <person name="Ma J."/>
        </authorList>
    </citation>
    <scope>NUCLEOTIDE SEQUENCE [LARGE SCALE GENOMIC DNA]</scope>
    <source>
        <strain evidence="7">JCM 19134</strain>
    </source>
</reference>
<dbReference type="SMART" id="SM00903">
    <property type="entry name" value="Flavin_Reduct"/>
    <property type="match status" value="1"/>
</dbReference>
<evidence type="ECO:0000313" key="7">
    <source>
        <dbReference type="Proteomes" id="UP001409585"/>
    </source>
</evidence>
<dbReference type="PANTHER" id="PTHR33798">
    <property type="entry name" value="FLAVOPROTEIN OXYGENASE"/>
    <property type="match status" value="1"/>
</dbReference>
<dbReference type="GO" id="GO:0010181">
    <property type="term" value="F:FMN binding"/>
    <property type="evidence" value="ECO:0007669"/>
    <property type="project" value="InterPro"/>
</dbReference>
<protein>
    <submittedName>
        <fullName evidence="6">Flavin reductase</fullName>
    </submittedName>
</protein>
<gene>
    <name evidence="6" type="ORF">GCM10025791_24150</name>
</gene>
<keyword evidence="2" id="KW-0285">Flavoprotein</keyword>
<evidence type="ECO:0000313" key="6">
    <source>
        <dbReference type="EMBL" id="GAA4944386.1"/>
    </source>
</evidence>
<dbReference type="InterPro" id="IPR012349">
    <property type="entry name" value="Split_barrel_FMN-bd"/>
</dbReference>
<keyword evidence="7" id="KW-1185">Reference proteome</keyword>
<accession>A0AAV3U2V7</accession>
<organism evidence="6 7">
    <name type="scientific">Halioxenophilus aromaticivorans</name>
    <dbReference type="NCBI Taxonomy" id="1306992"/>
    <lineage>
        <taxon>Bacteria</taxon>
        <taxon>Pseudomonadati</taxon>
        <taxon>Pseudomonadota</taxon>
        <taxon>Gammaproteobacteria</taxon>
        <taxon>Alteromonadales</taxon>
        <taxon>Alteromonadaceae</taxon>
        <taxon>Halioxenophilus</taxon>
    </lineage>
</organism>
<name>A0AAV3U2V7_9ALTE</name>
<dbReference type="GO" id="GO:0016646">
    <property type="term" value="F:oxidoreductase activity, acting on the CH-NH group of donors, NAD or NADP as acceptor"/>
    <property type="evidence" value="ECO:0007669"/>
    <property type="project" value="UniProtKB-ARBA"/>
</dbReference>
<proteinExistence type="inferred from homology"/>
<feature type="domain" description="Flavin reductase like" evidence="5">
    <location>
        <begin position="24"/>
        <end position="183"/>
    </location>
</feature>
<sequence length="212" mass="22964">MQSIGIDDILDMESRKRAAFINCLSGAKATNLIGTQDKQGRTNLSIMSSAFHVGATPPLMGLIIRPDPVPRHTLHNILETGYYTLNHVNQDILSAAHQTSARYDKDESEFGATGLTSQFVANIPAPFVAESAIKLGLKLVHHQELAVNKTHLVIGEIQTVLLPEDAVADDGHLAITEHGSVAVTGLDTYHELQPIARFKYAKVGQPVELLGE</sequence>
<dbReference type="Pfam" id="PF01613">
    <property type="entry name" value="Flavin_Reduct"/>
    <property type="match status" value="1"/>
</dbReference>
<comment type="caution">
    <text evidence="6">The sequence shown here is derived from an EMBL/GenBank/DDBJ whole genome shotgun (WGS) entry which is preliminary data.</text>
</comment>
<evidence type="ECO:0000259" key="5">
    <source>
        <dbReference type="SMART" id="SM00903"/>
    </source>
</evidence>
<dbReference type="RefSeq" id="WP_345422238.1">
    <property type="nucleotide sequence ID" value="NZ_AP031496.1"/>
</dbReference>
<evidence type="ECO:0000256" key="2">
    <source>
        <dbReference type="ARBA" id="ARBA00022630"/>
    </source>
</evidence>
<dbReference type="Proteomes" id="UP001409585">
    <property type="component" value="Unassembled WGS sequence"/>
</dbReference>
<evidence type="ECO:0000256" key="4">
    <source>
        <dbReference type="ARBA" id="ARBA00038054"/>
    </source>
</evidence>
<keyword evidence="3" id="KW-0288">FMN</keyword>
<dbReference type="PANTHER" id="PTHR33798:SF5">
    <property type="entry name" value="FLAVIN REDUCTASE LIKE DOMAIN-CONTAINING PROTEIN"/>
    <property type="match status" value="1"/>
</dbReference>
<dbReference type="InterPro" id="IPR002563">
    <property type="entry name" value="Flavin_Rdtase-like_dom"/>
</dbReference>
<dbReference type="Gene3D" id="2.30.110.10">
    <property type="entry name" value="Electron Transport, Fmn-binding Protein, Chain A"/>
    <property type="match status" value="1"/>
</dbReference>
<evidence type="ECO:0000256" key="3">
    <source>
        <dbReference type="ARBA" id="ARBA00022643"/>
    </source>
</evidence>
<evidence type="ECO:0000256" key="1">
    <source>
        <dbReference type="ARBA" id="ARBA00001917"/>
    </source>
</evidence>
<comment type="similarity">
    <text evidence="4">Belongs to the flavoredoxin family.</text>
</comment>
<dbReference type="AlphaFoldDB" id="A0AAV3U2V7"/>
<dbReference type="SUPFAM" id="SSF50475">
    <property type="entry name" value="FMN-binding split barrel"/>
    <property type="match status" value="1"/>
</dbReference>
<dbReference type="EMBL" id="BAABLX010000023">
    <property type="protein sequence ID" value="GAA4944386.1"/>
    <property type="molecule type" value="Genomic_DNA"/>
</dbReference>